<keyword evidence="2" id="KW-1185">Reference proteome</keyword>
<dbReference type="InterPro" id="IPR025906">
    <property type="entry name" value="YjfB_motility"/>
</dbReference>
<accession>A0A6S6RCB2</accession>
<dbReference type="Pfam" id="PF14070">
    <property type="entry name" value="YjfB_motility"/>
    <property type="match status" value="1"/>
</dbReference>
<dbReference type="KEGG" id="acel:acsn021_42040"/>
<gene>
    <name evidence="1" type="ORF">acsn021_42040</name>
</gene>
<organism evidence="1 2">
    <name type="scientific">Anaerocolumna cellulosilytica</name>
    <dbReference type="NCBI Taxonomy" id="433286"/>
    <lineage>
        <taxon>Bacteria</taxon>
        <taxon>Bacillati</taxon>
        <taxon>Bacillota</taxon>
        <taxon>Clostridia</taxon>
        <taxon>Lachnospirales</taxon>
        <taxon>Lachnospiraceae</taxon>
        <taxon>Anaerocolumna</taxon>
    </lineage>
</organism>
<dbReference type="AlphaFoldDB" id="A0A6S6RCB2"/>
<dbReference type="EMBL" id="AP023367">
    <property type="protein sequence ID" value="BCJ96635.1"/>
    <property type="molecule type" value="Genomic_DNA"/>
</dbReference>
<evidence type="ECO:0000313" key="2">
    <source>
        <dbReference type="Proteomes" id="UP000515561"/>
    </source>
</evidence>
<sequence length="58" mass="6111">MDIAAVSMMMSASQLSTNVGTALLSKNLDTAEVLGDGLIQMMEQSVNPTIGQNIDIKL</sequence>
<dbReference type="RefSeq" id="WP_184091951.1">
    <property type="nucleotide sequence ID" value="NZ_AP023367.1"/>
</dbReference>
<reference evidence="1 2" key="1">
    <citation type="journal article" date="2016" name="Int. J. Syst. Evol. Microbiol.">
        <title>Descriptions of Anaerotaenia torta gen. nov., sp. nov. and Anaerocolumna cellulosilytica gen. nov., sp. nov. isolated from a methanogenic reactor of cattle waste.</title>
        <authorList>
            <person name="Uek A."/>
            <person name="Ohtaki Y."/>
            <person name="Kaku N."/>
            <person name="Ueki K."/>
        </authorList>
    </citation>
    <scope>NUCLEOTIDE SEQUENCE [LARGE SCALE GENOMIC DNA]</scope>
    <source>
        <strain evidence="1 2">SN021</strain>
    </source>
</reference>
<evidence type="ECO:0000313" key="1">
    <source>
        <dbReference type="EMBL" id="BCJ96635.1"/>
    </source>
</evidence>
<name>A0A6S6RCB2_9FIRM</name>
<protein>
    <submittedName>
        <fullName evidence="1">Uncharacterized protein</fullName>
    </submittedName>
</protein>
<proteinExistence type="predicted"/>
<dbReference type="Proteomes" id="UP000515561">
    <property type="component" value="Chromosome"/>
</dbReference>